<dbReference type="SUPFAM" id="SSF47384">
    <property type="entry name" value="Homodimeric domain of signal transducing histidine kinase"/>
    <property type="match status" value="1"/>
</dbReference>
<dbReference type="InterPro" id="IPR003594">
    <property type="entry name" value="HATPase_dom"/>
</dbReference>
<dbReference type="Gene3D" id="3.30.565.10">
    <property type="entry name" value="Histidine kinase-like ATPase, C-terminal domain"/>
    <property type="match status" value="1"/>
</dbReference>
<dbReference type="AlphaFoldDB" id="A0AAV4LC02"/>
<name>A0AAV4LC02_9BACL</name>
<dbReference type="SMART" id="SM00388">
    <property type="entry name" value="HisKA"/>
    <property type="match status" value="1"/>
</dbReference>
<dbReference type="CDD" id="cd07041">
    <property type="entry name" value="STAS_RsbR_RsbS_like"/>
    <property type="match status" value="1"/>
</dbReference>
<gene>
    <name evidence="11" type="ORF">DNHGIG_08200</name>
</gene>
<evidence type="ECO:0000256" key="7">
    <source>
        <dbReference type="ARBA" id="ARBA00022840"/>
    </source>
</evidence>
<dbReference type="SUPFAM" id="SSF52091">
    <property type="entry name" value="SpoIIaa-like"/>
    <property type="match status" value="1"/>
</dbReference>
<dbReference type="GO" id="GO:0000155">
    <property type="term" value="F:phosphorelay sensor kinase activity"/>
    <property type="evidence" value="ECO:0007669"/>
    <property type="project" value="InterPro"/>
</dbReference>
<keyword evidence="8" id="KW-0902">Two-component regulatory system</keyword>
<reference evidence="11" key="1">
    <citation type="journal article" date="2023" name="Int. J. Syst. Evol. Microbiol.">
        <title>Collibacillus ludicampi gen. nov., sp. nov., a new soil bacterium of the family Alicyclobacillaceae.</title>
        <authorList>
            <person name="Jojima T."/>
            <person name="Ioku Y."/>
            <person name="Fukuta Y."/>
            <person name="Shirasaka N."/>
            <person name="Matsumura Y."/>
            <person name="Mori M."/>
        </authorList>
    </citation>
    <scope>NUCLEOTIDE SEQUENCE</scope>
    <source>
        <strain evidence="11">TP075</strain>
    </source>
</reference>
<evidence type="ECO:0000313" key="12">
    <source>
        <dbReference type="Proteomes" id="UP001057291"/>
    </source>
</evidence>
<evidence type="ECO:0000256" key="6">
    <source>
        <dbReference type="ARBA" id="ARBA00022777"/>
    </source>
</evidence>
<dbReference type="Gene3D" id="1.10.490.70">
    <property type="entry name" value="Histidine kinase N-terminal domain"/>
    <property type="match status" value="1"/>
</dbReference>
<dbReference type="InterPro" id="IPR002645">
    <property type="entry name" value="STAS_dom"/>
</dbReference>
<dbReference type="SUPFAM" id="SSF55874">
    <property type="entry name" value="ATPase domain of HSP90 chaperone/DNA topoisomerase II/histidine kinase"/>
    <property type="match status" value="1"/>
</dbReference>
<dbReference type="GO" id="GO:0005524">
    <property type="term" value="F:ATP binding"/>
    <property type="evidence" value="ECO:0007669"/>
    <property type="project" value="UniProtKB-KW"/>
</dbReference>
<evidence type="ECO:0000256" key="1">
    <source>
        <dbReference type="ARBA" id="ARBA00000085"/>
    </source>
</evidence>
<accession>A0AAV4LC02</accession>
<dbReference type="InterPro" id="IPR036890">
    <property type="entry name" value="HATPase_C_sf"/>
</dbReference>
<evidence type="ECO:0000256" key="2">
    <source>
        <dbReference type="ARBA" id="ARBA00012438"/>
    </source>
</evidence>
<evidence type="ECO:0000256" key="4">
    <source>
        <dbReference type="ARBA" id="ARBA00022679"/>
    </source>
</evidence>
<evidence type="ECO:0000259" key="10">
    <source>
        <dbReference type="PROSITE" id="PS50801"/>
    </source>
</evidence>
<dbReference type="InterPro" id="IPR036513">
    <property type="entry name" value="STAS_dom_sf"/>
</dbReference>
<keyword evidence="4" id="KW-0808">Transferase</keyword>
<dbReference type="Proteomes" id="UP001057291">
    <property type="component" value="Unassembled WGS sequence"/>
</dbReference>
<evidence type="ECO:0000259" key="9">
    <source>
        <dbReference type="PROSITE" id="PS50109"/>
    </source>
</evidence>
<keyword evidence="12" id="KW-1185">Reference proteome</keyword>
<dbReference type="PROSITE" id="PS50801">
    <property type="entry name" value="STAS"/>
    <property type="match status" value="1"/>
</dbReference>
<sequence length="513" mass="58161">MSLRSKSQSENQSVQDTDHTLSRLASIGQMAAGIAHEVRNPLTAVKGFLQLMQKESPHAFLETASSELERAISTLQNLLEVAKPDLDDEPFVAVNLCSELEAILYLFQDQIYRVHIEKHFLNTDQMIYGKRNQLKKAFFNLLKNAFEAIPDRGTISIQHYRMGDSVYVTIQDTGIGIPEEKLSLLGTPFFSMKENGTGMGLAQVFSTIYQHGATIDVKSKEGKGTTFTIIFPVTLRLEDGVIDMQLQYISGQSLRDFILQNEDRIHETLSTQVKDLLQQVDSRFSKNVFETFQKMIHFLVEGRQHELVVLAKERGQIGAKTDIPLVVLLELIQTKRKVYWEILHQYFKQVDLDKENFFQLERKTNSLFDTYIMHYFSSYIEYKDELLRAQREIIDDLTVPIIPISSTMAVLPILGTVDTYRAKRIQERALTQISTLKTERIIIDLSGVAIMDTAVVGHLFRIVEGISLMGCKAVVTGIRPEIANTMINMGISLTGKIETKGTLQQAIEEFGLK</sequence>
<evidence type="ECO:0000256" key="5">
    <source>
        <dbReference type="ARBA" id="ARBA00022741"/>
    </source>
</evidence>
<dbReference type="InterPro" id="IPR005467">
    <property type="entry name" value="His_kinase_dom"/>
</dbReference>
<dbReference type="EMBL" id="BOQE01000001">
    <property type="protein sequence ID" value="GIM45271.1"/>
    <property type="molecule type" value="Genomic_DNA"/>
</dbReference>
<dbReference type="PANTHER" id="PTHR43065:SF46">
    <property type="entry name" value="C4-DICARBOXYLATE TRANSPORT SENSOR PROTEIN DCTB"/>
    <property type="match status" value="1"/>
</dbReference>
<dbReference type="CDD" id="cd00082">
    <property type="entry name" value="HisKA"/>
    <property type="match status" value="1"/>
</dbReference>
<proteinExistence type="predicted"/>
<dbReference type="PRINTS" id="PR00344">
    <property type="entry name" value="BCTRLSENSOR"/>
</dbReference>
<dbReference type="InterPro" id="IPR003661">
    <property type="entry name" value="HisK_dim/P_dom"/>
</dbReference>
<dbReference type="PROSITE" id="PS50109">
    <property type="entry name" value="HIS_KIN"/>
    <property type="match status" value="1"/>
</dbReference>
<dbReference type="SMART" id="SM00387">
    <property type="entry name" value="HATPase_c"/>
    <property type="match status" value="1"/>
</dbReference>
<evidence type="ECO:0000256" key="3">
    <source>
        <dbReference type="ARBA" id="ARBA00022553"/>
    </source>
</evidence>
<dbReference type="InterPro" id="IPR036097">
    <property type="entry name" value="HisK_dim/P_sf"/>
</dbReference>
<feature type="domain" description="STAS" evidence="10">
    <location>
        <begin position="398"/>
        <end position="510"/>
    </location>
</feature>
<dbReference type="Pfam" id="PF00512">
    <property type="entry name" value="HisKA"/>
    <property type="match status" value="1"/>
</dbReference>
<keyword evidence="5" id="KW-0547">Nucleotide-binding</keyword>
<comment type="caution">
    <text evidence="11">The sequence shown here is derived from an EMBL/GenBank/DDBJ whole genome shotgun (WGS) entry which is preliminary data.</text>
</comment>
<keyword evidence="3" id="KW-0597">Phosphoprotein</keyword>
<dbReference type="Pfam" id="PF02518">
    <property type="entry name" value="HATPase_c"/>
    <property type="match status" value="1"/>
</dbReference>
<keyword evidence="7" id="KW-0067">ATP-binding</keyword>
<organism evidence="11 12">
    <name type="scientific">Collibacillus ludicampi</name>
    <dbReference type="NCBI Taxonomy" id="2771369"/>
    <lineage>
        <taxon>Bacteria</taxon>
        <taxon>Bacillati</taxon>
        <taxon>Bacillota</taxon>
        <taxon>Bacilli</taxon>
        <taxon>Bacillales</taxon>
        <taxon>Alicyclobacillaceae</taxon>
        <taxon>Collibacillus</taxon>
    </lineage>
</organism>
<dbReference type="Gene3D" id="3.30.750.24">
    <property type="entry name" value="STAS domain"/>
    <property type="match status" value="1"/>
</dbReference>
<dbReference type="EC" id="2.7.13.3" evidence="2"/>
<keyword evidence="6" id="KW-0418">Kinase</keyword>
<feature type="domain" description="Histidine kinase" evidence="9">
    <location>
        <begin position="33"/>
        <end position="235"/>
    </location>
</feature>
<dbReference type="Pfam" id="PF01740">
    <property type="entry name" value="STAS"/>
    <property type="match status" value="1"/>
</dbReference>
<dbReference type="PANTHER" id="PTHR43065">
    <property type="entry name" value="SENSOR HISTIDINE KINASE"/>
    <property type="match status" value="1"/>
</dbReference>
<evidence type="ECO:0000256" key="8">
    <source>
        <dbReference type="ARBA" id="ARBA00023012"/>
    </source>
</evidence>
<evidence type="ECO:0000313" key="11">
    <source>
        <dbReference type="EMBL" id="GIM45271.1"/>
    </source>
</evidence>
<protein>
    <recommendedName>
        <fullName evidence="2">histidine kinase</fullName>
        <ecNumber evidence="2">2.7.13.3</ecNumber>
    </recommendedName>
</protein>
<comment type="catalytic activity">
    <reaction evidence="1">
        <text>ATP + protein L-histidine = ADP + protein N-phospho-L-histidine.</text>
        <dbReference type="EC" id="2.7.13.3"/>
    </reaction>
</comment>
<dbReference type="Gene3D" id="1.10.287.130">
    <property type="match status" value="1"/>
</dbReference>
<dbReference type="InterPro" id="IPR004358">
    <property type="entry name" value="Sig_transdc_His_kin-like_C"/>
</dbReference>